<organism evidence="2 3">
    <name type="scientific">Streblomastix strix</name>
    <dbReference type="NCBI Taxonomy" id="222440"/>
    <lineage>
        <taxon>Eukaryota</taxon>
        <taxon>Metamonada</taxon>
        <taxon>Preaxostyla</taxon>
        <taxon>Oxymonadida</taxon>
        <taxon>Streblomastigidae</taxon>
        <taxon>Streblomastix</taxon>
    </lineage>
</organism>
<keyword evidence="1" id="KW-1133">Transmembrane helix</keyword>
<feature type="transmembrane region" description="Helical" evidence="1">
    <location>
        <begin position="12"/>
        <end position="32"/>
    </location>
</feature>
<proteinExistence type="predicted"/>
<accession>A0A5J4U8N2</accession>
<keyword evidence="1" id="KW-0472">Membrane</keyword>
<dbReference type="AlphaFoldDB" id="A0A5J4U8N2"/>
<evidence type="ECO:0000313" key="3">
    <source>
        <dbReference type="Proteomes" id="UP000324800"/>
    </source>
</evidence>
<reference evidence="2 3" key="1">
    <citation type="submission" date="2019-03" db="EMBL/GenBank/DDBJ databases">
        <title>Single cell metagenomics reveals metabolic interactions within the superorganism composed of flagellate Streblomastix strix and complex community of Bacteroidetes bacteria on its surface.</title>
        <authorList>
            <person name="Treitli S.C."/>
            <person name="Kolisko M."/>
            <person name="Husnik F."/>
            <person name="Keeling P."/>
            <person name="Hampl V."/>
        </authorList>
    </citation>
    <scope>NUCLEOTIDE SEQUENCE [LARGE SCALE GENOMIC DNA]</scope>
    <source>
        <strain evidence="2">ST1C</strain>
    </source>
</reference>
<evidence type="ECO:0000313" key="2">
    <source>
        <dbReference type="EMBL" id="KAA6366573.1"/>
    </source>
</evidence>
<dbReference type="EMBL" id="SNRW01019240">
    <property type="protein sequence ID" value="KAA6366573.1"/>
    <property type="molecule type" value="Genomic_DNA"/>
</dbReference>
<evidence type="ECO:0000256" key="1">
    <source>
        <dbReference type="SAM" id="Phobius"/>
    </source>
</evidence>
<name>A0A5J4U8N2_9EUKA</name>
<gene>
    <name evidence="2" type="ORF">EZS28_037900</name>
</gene>
<sequence length="152" mass="16865">MSCDIEARFAASYSILTIIQGLYCAVSFGTIVISGSKMAIYAAFNIDTRDDFMSKFLITSFAIQFFFVLGPLVYLIIEFCAIVDIIGLILTIVYGSLEGNSDAKSLEIGAAPFVVRNVQTNAVNVVIKHKEFMMSKKIKLQILIQKDKLLFL</sequence>
<comment type="caution">
    <text evidence="2">The sequence shown here is derived from an EMBL/GenBank/DDBJ whole genome shotgun (WGS) entry which is preliminary data.</text>
</comment>
<protein>
    <submittedName>
        <fullName evidence="2">Uncharacterized protein</fullName>
    </submittedName>
</protein>
<keyword evidence="1" id="KW-0812">Transmembrane</keyword>
<dbReference type="Proteomes" id="UP000324800">
    <property type="component" value="Unassembled WGS sequence"/>
</dbReference>